<dbReference type="AlphaFoldDB" id="A0AAN9PSC6"/>
<reference evidence="1 2" key="1">
    <citation type="submission" date="2024-01" db="EMBL/GenBank/DDBJ databases">
        <title>The genomes of 5 underutilized Papilionoideae crops provide insights into root nodulation and disease resistanc.</title>
        <authorList>
            <person name="Jiang F."/>
        </authorList>
    </citation>
    <scope>NUCLEOTIDE SEQUENCE [LARGE SCALE GENOMIC DNA]</scope>
    <source>
        <strain evidence="1">LVBAO_FW01</strain>
        <tissue evidence="1">Leaves</tissue>
    </source>
</reference>
<evidence type="ECO:0000313" key="1">
    <source>
        <dbReference type="EMBL" id="KAK7308751.1"/>
    </source>
</evidence>
<keyword evidence="2" id="KW-1185">Reference proteome</keyword>
<evidence type="ECO:0000313" key="2">
    <source>
        <dbReference type="Proteomes" id="UP001367508"/>
    </source>
</evidence>
<dbReference type="Proteomes" id="UP001367508">
    <property type="component" value="Unassembled WGS sequence"/>
</dbReference>
<proteinExistence type="predicted"/>
<protein>
    <submittedName>
        <fullName evidence="1">Uncharacterized protein</fullName>
    </submittedName>
</protein>
<name>A0AAN9PSC6_CANGL</name>
<sequence>MHCEDDPHHLNICITTLLASNLGDHHLVPSRLLPSYTNRTTTKFSRAKAIGSQRSSCDPMCKDCLLAQTVRGTTCILVELVQVGGFKIQGTPHRSLV</sequence>
<comment type="caution">
    <text evidence="1">The sequence shown here is derived from an EMBL/GenBank/DDBJ whole genome shotgun (WGS) entry which is preliminary data.</text>
</comment>
<dbReference type="EMBL" id="JAYMYQ010000010">
    <property type="protein sequence ID" value="KAK7308751.1"/>
    <property type="molecule type" value="Genomic_DNA"/>
</dbReference>
<organism evidence="1 2">
    <name type="scientific">Canavalia gladiata</name>
    <name type="common">Sword bean</name>
    <name type="synonym">Dolichos gladiatus</name>
    <dbReference type="NCBI Taxonomy" id="3824"/>
    <lineage>
        <taxon>Eukaryota</taxon>
        <taxon>Viridiplantae</taxon>
        <taxon>Streptophyta</taxon>
        <taxon>Embryophyta</taxon>
        <taxon>Tracheophyta</taxon>
        <taxon>Spermatophyta</taxon>
        <taxon>Magnoliopsida</taxon>
        <taxon>eudicotyledons</taxon>
        <taxon>Gunneridae</taxon>
        <taxon>Pentapetalae</taxon>
        <taxon>rosids</taxon>
        <taxon>fabids</taxon>
        <taxon>Fabales</taxon>
        <taxon>Fabaceae</taxon>
        <taxon>Papilionoideae</taxon>
        <taxon>50 kb inversion clade</taxon>
        <taxon>NPAAA clade</taxon>
        <taxon>indigoferoid/millettioid clade</taxon>
        <taxon>Phaseoleae</taxon>
        <taxon>Canavalia</taxon>
    </lineage>
</organism>
<gene>
    <name evidence="1" type="ORF">VNO77_42377</name>
</gene>
<accession>A0AAN9PSC6</accession>